<evidence type="ECO:0008006" key="4">
    <source>
        <dbReference type="Google" id="ProtNLM"/>
    </source>
</evidence>
<dbReference type="Gramene" id="CDP14855">
    <property type="protein sequence ID" value="CDP14855"/>
    <property type="gene ID" value="GSCOC_T00042324001"/>
</dbReference>
<dbReference type="GO" id="GO:0008308">
    <property type="term" value="F:voltage-gated monoatomic anion channel activity"/>
    <property type="evidence" value="ECO:0007669"/>
    <property type="project" value="InterPro"/>
</dbReference>
<dbReference type="Proteomes" id="UP000295252">
    <property type="component" value="Chromosome VI"/>
</dbReference>
<evidence type="ECO:0000256" key="1">
    <source>
        <dbReference type="ARBA" id="ARBA00009624"/>
    </source>
</evidence>
<dbReference type="EMBL" id="HG739176">
    <property type="protein sequence ID" value="CDP14855.1"/>
    <property type="molecule type" value="Genomic_DNA"/>
</dbReference>
<dbReference type="InParanoid" id="A0A068V237"/>
<dbReference type="STRING" id="49390.A0A068V237"/>
<evidence type="ECO:0000313" key="2">
    <source>
        <dbReference type="EMBL" id="CDP14855.1"/>
    </source>
</evidence>
<dbReference type="AlphaFoldDB" id="A0A068V237"/>
<dbReference type="PANTHER" id="PTHR11743">
    <property type="entry name" value="VOLTAGE-DEPENDENT ANION-SELECTIVE CHANNEL"/>
    <property type="match status" value="1"/>
</dbReference>
<dbReference type="OrthoDB" id="7827681at2759"/>
<proteinExistence type="inferred from homology"/>
<comment type="similarity">
    <text evidence="1">Belongs to the eukaryotic mitochondrial porin (TC 1.B.8.1) family.</text>
</comment>
<dbReference type="InterPro" id="IPR023614">
    <property type="entry name" value="Porin_dom_sf"/>
</dbReference>
<dbReference type="Gene3D" id="2.40.160.10">
    <property type="entry name" value="Porin"/>
    <property type="match status" value="1"/>
</dbReference>
<dbReference type="PANTHER" id="PTHR11743:SF78">
    <property type="entry name" value="MITOCHONDRIAL OUTER MEMBRANE PROTEIN PORIN OF 36 KDA-LIKE"/>
    <property type="match status" value="1"/>
</dbReference>
<keyword evidence="3" id="KW-1185">Reference proteome</keyword>
<dbReference type="GO" id="GO:0005741">
    <property type="term" value="C:mitochondrial outer membrane"/>
    <property type="evidence" value="ECO:0007669"/>
    <property type="project" value="InterPro"/>
</dbReference>
<protein>
    <recommendedName>
        <fullName evidence="4">Mitochondrial outer membrane protein porin of 36 kDa-like</fullName>
    </recommendedName>
</protein>
<gene>
    <name evidence="2" type="ORF">GSCOC_T00042324001</name>
</gene>
<dbReference type="OMA" id="CPGLYFD"/>
<accession>A0A068V237</accession>
<evidence type="ECO:0000313" key="3">
    <source>
        <dbReference type="Proteomes" id="UP000295252"/>
    </source>
</evidence>
<dbReference type="InterPro" id="IPR001925">
    <property type="entry name" value="Porin_Euk"/>
</dbReference>
<organism evidence="2 3">
    <name type="scientific">Coffea canephora</name>
    <name type="common">Robusta coffee</name>
    <dbReference type="NCBI Taxonomy" id="49390"/>
    <lineage>
        <taxon>Eukaryota</taxon>
        <taxon>Viridiplantae</taxon>
        <taxon>Streptophyta</taxon>
        <taxon>Embryophyta</taxon>
        <taxon>Tracheophyta</taxon>
        <taxon>Spermatophyta</taxon>
        <taxon>Magnoliopsida</taxon>
        <taxon>eudicotyledons</taxon>
        <taxon>Gunneridae</taxon>
        <taxon>Pentapetalae</taxon>
        <taxon>asterids</taxon>
        <taxon>lamiids</taxon>
        <taxon>Gentianales</taxon>
        <taxon>Rubiaceae</taxon>
        <taxon>Ixoroideae</taxon>
        <taxon>Gardenieae complex</taxon>
        <taxon>Bertiereae - Coffeeae clade</taxon>
        <taxon>Coffeeae</taxon>
        <taxon>Coffea</taxon>
    </lineage>
</organism>
<dbReference type="PhylomeDB" id="A0A068V237"/>
<reference evidence="3" key="1">
    <citation type="journal article" date="2014" name="Science">
        <title>The coffee genome provides insight into the convergent evolution of caffeine biosynthesis.</title>
        <authorList>
            <person name="Denoeud F."/>
            <person name="Carretero-Paulet L."/>
            <person name="Dereeper A."/>
            <person name="Droc G."/>
            <person name="Guyot R."/>
            <person name="Pietrella M."/>
            <person name="Zheng C."/>
            <person name="Alberti A."/>
            <person name="Anthony F."/>
            <person name="Aprea G."/>
            <person name="Aury J.M."/>
            <person name="Bento P."/>
            <person name="Bernard M."/>
            <person name="Bocs S."/>
            <person name="Campa C."/>
            <person name="Cenci A."/>
            <person name="Combes M.C."/>
            <person name="Crouzillat D."/>
            <person name="Da Silva C."/>
            <person name="Daddiego L."/>
            <person name="De Bellis F."/>
            <person name="Dussert S."/>
            <person name="Garsmeur O."/>
            <person name="Gayraud T."/>
            <person name="Guignon V."/>
            <person name="Jahn K."/>
            <person name="Jamilloux V."/>
            <person name="Joet T."/>
            <person name="Labadie K."/>
            <person name="Lan T."/>
            <person name="Leclercq J."/>
            <person name="Lepelley M."/>
            <person name="Leroy T."/>
            <person name="Li L.T."/>
            <person name="Librado P."/>
            <person name="Lopez L."/>
            <person name="Munoz A."/>
            <person name="Noel B."/>
            <person name="Pallavicini A."/>
            <person name="Perrotta G."/>
            <person name="Poncet V."/>
            <person name="Pot D."/>
            <person name="Priyono X."/>
            <person name="Rigoreau M."/>
            <person name="Rouard M."/>
            <person name="Rozas J."/>
            <person name="Tranchant-Dubreuil C."/>
            <person name="VanBuren R."/>
            <person name="Zhang Q."/>
            <person name="Andrade A.C."/>
            <person name="Argout X."/>
            <person name="Bertrand B."/>
            <person name="de Kochko A."/>
            <person name="Graziosi G."/>
            <person name="Henry R.J."/>
            <person name="Jayarama X."/>
            <person name="Ming R."/>
            <person name="Nagai C."/>
            <person name="Rounsley S."/>
            <person name="Sankoff D."/>
            <person name="Giuliano G."/>
            <person name="Albert V.A."/>
            <person name="Wincker P."/>
            <person name="Lashermes P."/>
        </authorList>
    </citation>
    <scope>NUCLEOTIDE SEQUENCE [LARGE SCALE GENOMIC DNA]</scope>
    <source>
        <strain evidence="3">cv. DH200-94</strain>
    </source>
</reference>
<dbReference type="Pfam" id="PF01459">
    <property type="entry name" value="Porin_3"/>
    <property type="match status" value="1"/>
</dbReference>
<sequence>MGRKPGFYSDIGKGARGLLHGYVHQPPIHYRLGWFNLSFHLLSEIDRIVRGLSAAFQVVMPYQRSSMVEVQYLHDFAGITMGASLTRSPVVNFSSVLGTSSYNIGTAISVDTLLGQLSQWDAGLSLNTRFLSAAVTLTEMGNVLSASCYSEPLRGTAVAAELTHRFWHDQTVFRFGGQHSLTESTRFKVQAGTDGNISAAVRHTCFSAVILTIAGELNVRAMRSSKMGISCSFHHALLRHFSSSMGIPFSIEFEQ</sequence>
<name>A0A068V237_COFCA</name>
<dbReference type="InterPro" id="IPR027246">
    <property type="entry name" value="Porin_Euk/Tom40"/>
</dbReference>